<evidence type="ECO:0000313" key="1">
    <source>
        <dbReference type="EMBL" id="KXT15503.1"/>
    </source>
</evidence>
<keyword evidence="2" id="KW-1185">Reference proteome</keyword>
<dbReference type="EMBL" id="LFZO01000057">
    <property type="protein sequence ID" value="KXT15503.1"/>
    <property type="molecule type" value="Genomic_DNA"/>
</dbReference>
<reference evidence="1 2" key="1">
    <citation type="submission" date="2015-07" db="EMBL/GenBank/DDBJ databases">
        <title>Comparative genomics of the Sigatoka disease complex on banana suggests a link between parallel evolutionary changes in Pseudocercospora fijiensis and Pseudocercospora eumusae and increased virulence on the banana host.</title>
        <authorList>
            <person name="Chang T.-C."/>
            <person name="Salvucci A."/>
            <person name="Crous P.W."/>
            <person name="Stergiopoulos I."/>
        </authorList>
    </citation>
    <scope>NUCLEOTIDE SEQUENCE [LARGE SCALE GENOMIC DNA]</scope>
    <source>
        <strain evidence="1 2">CBS 116634</strain>
    </source>
</reference>
<gene>
    <name evidence="1" type="ORF">AC579_3415</name>
</gene>
<dbReference type="OrthoDB" id="10369247at2759"/>
<dbReference type="AlphaFoldDB" id="A0A139IL47"/>
<dbReference type="Proteomes" id="UP000073492">
    <property type="component" value="Unassembled WGS sequence"/>
</dbReference>
<proteinExistence type="predicted"/>
<protein>
    <submittedName>
        <fullName evidence="1">Uncharacterized protein</fullName>
    </submittedName>
</protein>
<accession>A0A139IL47</accession>
<organism evidence="1 2">
    <name type="scientific">Pseudocercospora musae</name>
    <dbReference type="NCBI Taxonomy" id="113226"/>
    <lineage>
        <taxon>Eukaryota</taxon>
        <taxon>Fungi</taxon>
        <taxon>Dikarya</taxon>
        <taxon>Ascomycota</taxon>
        <taxon>Pezizomycotina</taxon>
        <taxon>Dothideomycetes</taxon>
        <taxon>Dothideomycetidae</taxon>
        <taxon>Mycosphaerellales</taxon>
        <taxon>Mycosphaerellaceae</taxon>
        <taxon>Pseudocercospora</taxon>
    </lineage>
</organism>
<evidence type="ECO:0000313" key="2">
    <source>
        <dbReference type="Proteomes" id="UP000073492"/>
    </source>
</evidence>
<sequence>MSLSPIFTVLEQASDSSSKTGFNDLPRELRDVICRLALVEPASVRGFRHPQEICLSHSTGGRGGCNTRHTRHSDTRENFQALILVSRMVRREAIEMLPKHVKFTCWMPLNDVGEPRKHDIRMGVFLRHAPGLQIRRGSNEVPRTFEIAIVDSVWQVKPDGCRVPKEIVKDWAEALQRLLKDHDDVQGRFSKHNLMVLRKCLVRADSVISEAAHKSPRRQGVARK</sequence>
<name>A0A139IL47_9PEZI</name>
<comment type="caution">
    <text evidence="1">The sequence shown here is derived from an EMBL/GenBank/DDBJ whole genome shotgun (WGS) entry which is preliminary data.</text>
</comment>